<feature type="region of interest" description="Disordered" evidence="1">
    <location>
        <begin position="1"/>
        <end position="55"/>
    </location>
</feature>
<dbReference type="RefSeq" id="XP_043010184.1">
    <property type="nucleotide sequence ID" value="XM_043152098.1"/>
</dbReference>
<proteinExistence type="predicted"/>
<sequence length="86" mass="9605">MSSNDECNDTTITTPTLTSTATATPNRPSADRTLTSDNRSRTLHKKKSSTDLRDEFYRAGGHEPVRTKSESFESDRNIIIETNKIS</sequence>
<keyword evidence="3" id="KW-1185">Reference proteome</keyword>
<organism evidence="2 3">
    <name type="scientific">Marasmius oreades</name>
    <name type="common">fairy-ring Marasmius</name>
    <dbReference type="NCBI Taxonomy" id="181124"/>
    <lineage>
        <taxon>Eukaryota</taxon>
        <taxon>Fungi</taxon>
        <taxon>Dikarya</taxon>
        <taxon>Basidiomycota</taxon>
        <taxon>Agaricomycotina</taxon>
        <taxon>Agaricomycetes</taxon>
        <taxon>Agaricomycetidae</taxon>
        <taxon>Agaricales</taxon>
        <taxon>Marasmiineae</taxon>
        <taxon>Marasmiaceae</taxon>
        <taxon>Marasmius</taxon>
    </lineage>
</organism>
<dbReference type="GeneID" id="66076444"/>
<name>A0A9P7S1F8_9AGAR</name>
<dbReference type="OrthoDB" id="3066263at2759"/>
<dbReference type="AlphaFoldDB" id="A0A9P7S1F8"/>
<protein>
    <submittedName>
        <fullName evidence="2">Uncharacterized protein</fullName>
    </submittedName>
</protein>
<comment type="caution">
    <text evidence="2">The sequence shown here is derived from an EMBL/GenBank/DDBJ whole genome shotgun (WGS) entry which is preliminary data.</text>
</comment>
<evidence type="ECO:0000256" key="1">
    <source>
        <dbReference type="SAM" id="MobiDB-lite"/>
    </source>
</evidence>
<evidence type="ECO:0000313" key="3">
    <source>
        <dbReference type="Proteomes" id="UP001049176"/>
    </source>
</evidence>
<feature type="compositionally biased region" description="Low complexity" evidence="1">
    <location>
        <begin position="10"/>
        <end position="25"/>
    </location>
</feature>
<dbReference type="EMBL" id="CM032184">
    <property type="protein sequence ID" value="KAG7093714.1"/>
    <property type="molecule type" value="Genomic_DNA"/>
</dbReference>
<accession>A0A9P7S1F8</accession>
<evidence type="ECO:0000313" key="2">
    <source>
        <dbReference type="EMBL" id="KAG7093714.1"/>
    </source>
</evidence>
<dbReference type="Proteomes" id="UP001049176">
    <property type="component" value="Chromosome 4"/>
</dbReference>
<gene>
    <name evidence="2" type="ORF">E1B28_007368</name>
</gene>
<dbReference type="KEGG" id="more:E1B28_007368"/>
<reference evidence="2" key="1">
    <citation type="journal article" date="2021" name="Genome Biol. Evol.">
        <title>The assembled and annotated genome of the fairy-ring fungus Marasmius oreades.</title>
        <authorList>
            <person name="Hiltunen M."/>
            <person name="Ament-Velasquez S.L."/>
            <person name="Johannesson H."/>
        </authorList>
    </citation>
    <scope>NUCLEOTIDE SEQUENCE</scope>
    <source>
        <strain evidence="2">03SP1</strain>
    </source>
</reference>